<evidence type="ECO:0000313" key="2">
    <source>
        <dbReference type="Proteomes" id="UP001152795"/>
    </source>
</evidence>
<dbReference type="GO" id="GO:0004222">
    <property type="term" value="F:metalloendopeptidase activity"/>
    <property type="evidence" value="ECO:0007669"/>
    <property type="project" value="InterPro"/>
</dbReference>
<organism evidence="1 2">
    <name type="scientific">Paramuricea clavata</name>
    <name type="common">Red gorgonian</name>
    <name type="synonym">Violescent sea-whip</name>
    <dbReference type="NCBI Taxonomy" id="317549"/>
    <lineage>
        <taxon>Eukaryota</taxon>
        <taxon>Metazoa</taxon>
        <taxon>Cnidaria</taxon>
        <taxon>Anthozoa</taxon>
        <taxon>Octocorallia</taxon>
        <taxon>Malacalcyonacea</taxon>
        <taxon>Plexauridae</taxon>
        <taxon>Paramuricea</taxon>
    </lineage>
</organism>
<protein>
    <submittedName>
        <fullName evidence="1">Stonustoxin subunit alpha, partial</fullName>
    </submittedName>
</protein>
<accession>A0A6S7FUN4</accession>
<dbReference type="InterPro" id="IPR012314">
    <property type="entry name" value="Pept_M12B_GON-ADAMTSs"/>
</dbReference>
<gene>
    <name evidence="1" type="ORF">PACLA_8A059638</name>
</gene>
<dbReference type="PROSITE" id="PS51046">
    <property type="entry name" value="GON"/>
    <property type="match status" value="1"/>
</dbReference>
<reference evidence="1" key="1">
    <citation type="submission" date="2020-04" db="EMBL/GenBank/DDBJ databases">
        <authorList>
            <person name="Alioto T."/>
            <person name="Alioto T."/>
            <person name="Gomez Garrido J."/>
        </authorList>
    </citation>
    <scope>NUCLEOTIDE SEQUENCE</scope>
    <source>
        <strain evidence="1">A484AB</strain>
    </source>
</reference>
<dbReference type="Proteomes" id="UP001152795">
    <property type="component" value="Unassembled WGS sequence"/>
</dbReference>
<comment type="caution">
    <text evidence="1">The sequence shown here is derived from an EMBL/GenBank/DDBJ whole genome shotgun (WGS) entry which is preliminary data.</text>
</comment>
<name>A0A6S7FUN4_PARCT</name>
<dbReference type="OrthoDB" id="425923at2759"/>
<keyword evidence="2" id="KW-1185">Reference proteome</keyword>
<evidence type="ECO:0000313" key="1">
    <source>
        <dbReference type="EMBL" id="CAB3983804.1"/>
    </source>
</evidence>
<dbReference type="GO" id="GO:0008270">
    <property type="term" value="F:zinc ion binding"/>
    <property type="evidence" value="ECO:0007669"/>
    <property type="project" value="InterPro"/>
</dbReference>
<dbReference type="Pfam" id="PF08685">
    <property type="entry name" value="GON"/>
    <property type="match status" value="2"/>
</dbReference>
<dbReference type="EMBL" id="CACRXK020000659">
    <property type="protein sequence ID" value="CAB3983804.1"/>
    <property type="molecule type" value="Genomic_DNA"/>
</dbReference>
<sequence length="593" mass="67134">MQLGSAFDYSKFKVGNNLVGDNVRNGAIQRRNDMSYMKFKMIKSQKDISDVLDVSGELSVKVMAGLVDVQGKGSYLKSSVTSGNTVEVLAQIYYRTVTKTITDDAMIPITDWRNKIDGGKHYIRSITYGGYLIASLKYTAKKDETKEDIQASVEVNVNTKKVNVGIKGQFQSLAESANSVANLKISYTSSELPDDTPVDLDSILKAISDFPNKVKQSKDGIGVPIEVEIRELKYLQGNNELDYVVSGLIAGKVRRFEAMFADLETTYDAIDKLVTDPKHEKMDDQLAAIYGEFKSKIDRIKREFYKAVNNLDLNDKPGELDQLTKAFEAYKAGDKGFVPGKYSRQFKRLQKEEPLPLPWDAKLKKRQEKAKNKKMMRDMEKNIENVNTEISSFERHVSDPRTCKDIHGGYPSTDGEHNLYLKFPECNQPTKIYCADMNTVNPKEYVTLPAGGTKNFAFHLDKEEGHRNEPQWTRFEKIRLNIDAMSIDIDDYKFATASVKKKFHPFASAGDCVSYHPNYCAENNKKGNFKVDISGTNFLLPNTIPYSFYSWPACVIRLYKEVMSPDRKQWSGYCGGRCGTCWPKVFHLLVEGC</sequence>
<dbReference type="AlphaFoldDB" id="A0A6S7FUN4"/>
<proteinExistence type="predicted"/>